<keyword evidence="4 5" id="KW-0560">Oxidoreductase</keyword>
<organism evidence="8 9">
    <name type="scientific">Sporolactobacillus spathodeae</name>
    <dbReference type="NCBI Taxonomy" id="1465502"/>
    <lineage>
        <taxon>Bacteria</taxon>
        <taxon>Bacillati</taxon>
        <taxon>Bacillota</taxon>
        <taxon>Bacilli</taxon>
        <taxon>Bacillales</taxon>
        <taxon>Sporolactobacillaceae</taxon>
        <taxon>Sporolactobacillus</taxon>
    </lineage>
</organism>
<comment type="subcellular location">
    <subcellularLocation>
        <location evidence="5">Cytoplasm</location>
    </subcellularLocation>
</comment>
<dbReference type="EMBL" id="JAFBEV010000007">
    <property type="protein sequence ID" value="MBM7657611.1"/>
    <property type="molecule type" value="Genomic_DNA"/>
</dbReference>
<dbReference type="PANTHER" id="PTHR32338:SF10">
    <property type="entry name" value="N-ACETYL-GAMMA-GLUTAMYL-PHOSPHATE REDUCTASE, CHLOROPLASTIC-RELATED"/>
    <property type="match status" value="1"/>
</dbReference>
<evidence type="ECO:0000256" key="2">
    <source>
        <dbReference type="ARBA" id="ARBA00022605"/>
    </source>
</evidence>
<dbReference type="RefSeq" id="WP_205005947.1">
    <property type="nucleotide sequence ID" value="NZ_CBCRXA010000005.1"/>
</dbReference>
<sequence>MKAGIVGANGYSGVELIRLLLNHPYIELEMLVSHSTNGQKIQDIYPHLTGVLNHELEPFDANELAKRVEVVFFATPAGVSKTLLPECLDKGLLCIDLSGDFRLKTPEEYEKWYHQAPAEAARLETAVYGLAEINHKQIEGAQFIANPGCYPTASLLGLAPAVKDGAIDLSTVIIDGKSGVTGSGRKASIGNLYAEVNDSVKAYKLGAHQHTPEIEQELAAMSGEKSAITFSTHLIPMSRGLMCTIYATITKGYSEREWLDLYQSFYEKSPFVRIRPQGNWPATKEVVGSNFCDIGLSVDGRTRRLTVVSVIDNVIKGAAGQAIQNLNIIKGWDEKAGLSLTPVYP</sequence>
<comment type="pathway">
    <text evidence="5">Amino-acid biosynthesis; L-arginine biosynthesis; N(2)-acetyl-L-ornithine from L-glutamate: step 3/4.</text>
</comment>
<dbReference type="CDD" id="cd17895">
    <property type="entry name" value="AGPR_1_N"/>
    <property type="match status" value="1"/>
</dbReference>
<dbReference type="Proteomes" id="UP000823201">
    <property type="component" value="Unassembled WGS sequence"/>
</dbReference>
<dbReference type="GO" id="GO:0003942">
    <property type="term" value="F:N-acetyl-gamma-glutamyl-phosphate reductase activity"/>
    <property type="evidence" value="ECO:0007669"/>
    <property type="project" value="UniProtKB-EC"/>
</dbReference>
<evidence type="ECO:0000256" key="1">
    <source>
        <dbReference type="ARBA" id="ARBA00022571"/>
    </source>
</evidence>
<evidence type="ECO:0000256" key="5">
    <source>
        <dbReference type="HAMAP-Rule" id="MF_00150"/>
    </source>
</evidence>
<proteinExistence type="inferred from homology"/>
<evidence type="ECO:0000313" key="8">
    <source>
        <dbReference type="EMBL" id="MBM7657611.1"/>
    </source>
</evidence>
<dbReference type="Gene3D" id="3.40.50.720">
    <property type="entry name" value="NAD(P)-binding Rossmann-like Domain"/>
    <property type="match status" value="1"/>
</dbReference>
<keyword evidence="5" id="KW-0963">Cytoplasm</keyword>
<dbReference type="InterPro" id="IPR000534">
    <property type="entry name" value="Semialdehyde_DH_NAD-bd"/>
</dbReference>
<comment type="catalytic activity">
    <reaction evidence="5">
        <text>N-acetyl-L-glutamate 5-semialdehyde + phosphate + NADP(+) = N-acetyl-L-glutamyl 5-phosphate + NADPH + H(+)</text>
        <dbReference type="Rhea" id="RHEA:21588"/>
        <dbReference type="ChEBI" id="CHEBI:15378"/>
        <dbReference type="ChEBI" id="CHEBI:29123"/>
        <dbReference type="ChEBI" id="CHEBI:43474"/>
        <dbReference type="ChEBI" id="CHEBI:57783"/>
        <dbReference type="ChEBI" id="CHEBI:57936"/>
        <dbReference type="ChEBI" id="CHEBI:58349"/>
        <dbReference type="EC" id="1.2.1.38"/>
    </reaction>
</comment>
<evidence type="ECO:0000259" key="7">
    <source>
        <dbReference type="SMART" id="SM00859"/>
    </source>
</evidence>
<dbReference type="Pfam" id="PF01118">
    <property type="entry name" value="Semialdhyde_dh"/>
    <property type="match status" value="1"/>
</dbReference>
<keyword evidence="3 5" id="KW-0521">NADP</keyword>
<dbReference type="EC" id="1.2.1.38" evidence="5"/>
<keyword evidence="2 5" id="KW-0028">Amino-acid biosynthesis</keyword>
<dbReference type="SUPFAM" id="SSF55347">
    <property type="entry name" value="Glyceraldehyde-3-phosphate dehydrogenase-like, C-terminal domain"/>
    <property type="match status" value="1"/>
</dbReference>
<dbReference type="InterPro" id="IPR050085">
    <property type="entry name" value="AGPR"/>
</dbReference>
<accession>A0ABS2Q7N2</accession>
<keyword evidence="9" id="KW-1185">Reference proteome</keyword>
<dbReference type="SUPFAM" id="SSF51735">
    <property type="entry name" value="NAD(P)-binding Rossmann-fold domains"/>
    <property type="match status" value="1"/>
</dbReference>
<dbReference type="InterPro" id="IPR036291">
    <property type="entry name" value="NAD(P)-bd_dom_sf"/>
</dbReference>
<evidence type="ECO:0000256" key="4">
    <source>
        <dbReference type="ARBA" id="ARBA00023002"/>
    </source>
</evidence>
<gene>
    <name evidence="5" type="primary">argC</name>
    <name evidence="8" type="ORF">JOC27_001060</name>
</gene>
<comment type="function">
    <text evidence="5">Catalyzes the NADPH-dependent reduction of N-acetyl-5-glutamyl phosphate to yield N-acetyl-L-glutamate 5-semialdehyde.</text>
</comment>
<dbReference type="CDD" id="cd23934">
    <property type="entry name" value="AGPR_1_C"/>
    <property type="match status" value="1"/>
</dbReference>
<dbReference type="Pfam" id="PF22698">
    <property type="entry name" value="Semialdhyde_dhC_1"/>
    <property type="match status" value="1"/>
</dbReference>
<reference evidence="8 9" key="1">
    <citation type="submission" date="2021-01" db="EMBL/GenBank/DDBJ databases">
        <title>Genomic Encyclopedia of Type Strains, Phase IV (KMG-IV): sequencing the most valuable type-strain genomes for metagenomic binning, comparative biology and taxonomic classification.</title>
        <authorList>
            <person name="Goeker M."/>
        </authorList>
    </citation>
    <scope>NUCLEOTIDE SEQUENCE [LARGE SCALE GENOMIC DNA]</scope>
    <source>
        <strain evidence="8 9">DSM 100968</strain>
    </source>
</reference>
<dbReference type="Gene3D" id="3.30.360.10">
    <property type="entry name" value="Dihydrodipicolinate Reductase, domain 2"/>
    <property type="match status" value="1"/>
</dbReference>
<dbReference type="SMART" id="SM00859">
    <property type="entry name" value="Semialdhyde_dh"/>
    <property type="match status" value="1"/>
</dbReference>
<dbReference type="InterPro" id="IPR058924">
    <property type="entry name" value="AGPR_dimerisation_dom"/>
</dbReference>
<evidence type="ECO:0000256" key="6">
    <source>
        <dbReference type="PROSITE-ProRule" id="PRU10010"/>
    </source>
</evidence>
<evidence type="ECO:0000256" key="3">
    <source>
        <dbReference type="ARBA" id="ARBA00022857"/>
    </source>
</evidence>
<keyword evidence="1 5" id="KW-0055">Arginine biosynthesis</keyword>
<evidence type="ECO:0000313" key="9">
    <source>
        <dbReference type="Proteomes" id="UP000823201"/>
    </source>
</evidence>
<comment type="caution">
    <text evidence="8">The sequence shown here is derived from an EMBL/GenBank/DDBJ whole genome shotgun (WGS) entry which is preliminary data.</text>
</comment>
<dbReference type="PROSITE" id="PS01224">
    <property type="entry name" value="ARGC"/>
    <property type="match status" value="1"/>
</dbReference>
<dbReference type="InterPro" id="IPR000706">
    <property type="entry name" value="AGPR_type-1"/>
</dbReference>
<dbReference type="InterPro" id="IPR023013">
    <property type="entry name" value="AGPR_AS"/>
</dbReference>
<name>A0ABS2Q7N2_9BACL</name>
<feature type="active site" evidence="5 6">
    <location>
        <position position="149"/>
    </location>
</feature>
<dbReference type="HAMAP" id="MF_00150">
    <property type="entry name" value="ArgC_type1"/>
    <property type="match status" value="1"/>
</dbReference>
<protein>
    <recommendedName>
        <fullName evidence="5">N-acetyl-gamma-glutamyl-phosphate reductase</fullName>
        <shortName evidence="5">AGPR</shortName>
        <ecNumber evidence="5">1.2.1.38</ecNumber>
    </recommendedName>
    <alternativeName>
        <fullName evidence="5">N-acetyl-glutamate semialdehyde dehydrogenase</fullName>
        <shortName evidence="5">NAGSA dehydrogenase</shortName>
    </alternativeName>
</protein>
<dbReference type="PANTHER" id="PTHR32338">
    <property type="entry name" value="N-ACETYL-GAMMA-GLUTAMYL-PHOSPHATE REDUCTASE, CHLOROPLASTIC-RELATED-RELATED"/>
    <property type="match status" value="1"/>
</dbReference>
<comment type="similarity">
    <text evidence="5">Belongs to the NAGSA dehydrogenase family. Type 1 subfamily.</text>
</comment>
<dbReference type="NCBIfam" id="TIGR01850">
    <property type="entry name" value="argC"/>
    <property type="match status" value="1"/>
</dbReference>
<feature type="domain" description="Semialdehyde dehydrogenase NAD-binding" evidence="7">
    <location>
        <begin position="2"/>
        <end position="141"/>
    </location>
</feature>